<sequence length="106" mass="11908">MHIKPGVDFSRLEPEIVSALWKASEIYERHGHIMTLTSGREKADGRKKNSKHPQGLAADVRTRNLPGALHKKILDEIKAALGPQYYLMLKATPEPHIHIHFNGISP</sequence>
<evidence type="ECO:0000256" key="1">
    <source>
        <dbReference type="SAM" id="MobiDB-lite"/>
    </source>
</evidence>
<feature type="region of interest" description="Disordered" evidence="1">
    <location>
        <begin position="37"/>
        <end position="56"/>
    </location>
</feature>
<accession>A0A0F9HKA2</accession>
<gene>
    <name evidence="2" type="ORF">LCGC14_1692630</name>
</gene>
<dbReference type="EMBL" id="LAZR01014826">
    <property type="protein sequence ID" value="KKM15776.1"/>
    <property type="molecule type" value="Genomic_DNA"/>
</dbReference>
<reference evidence="2" key="1">
    <citation type="journal article" date="2015" name="Nature">
        <title>Complex archaea that bridge the gap between prokaryotes and eukaryotes.</title>
        <authorList>
            <person name="Spang A."/>
            <person name="Saw J.H."/>
            <person name="Jorgensen S.L."/>
            <person name="Zaremba-Niedzwiedzka K."/>
            <person name="Martijn J."/>
            <person name="Lind A.E."/>
            <person name="van Eijk R."/>
            <person name="Schleper C."/>
            <person name="Guy L."/>
            <person name="Ettema T.J."/>
        </authorList>
    </citation>
    <scope>NUCLEOTIDE SEQUENCE</scope>
</reference>
<protein>
    <recommendedName>
        <fullName evidence="3">Peptidase M15A C-terminal domain-containing protein</fullName>
    </recommendedName>
</protein>
<name>A0A0F9HKA2_9ZZZZ</name>
<dbReference type="AlphaFoldDB" id="A0A0F9HKA2"/>
<evidence type="ECO:0008006" key="3">
    <source>
        <dbReference type="Google" id="ProtNLM"/>
    </source>
</evidence>
<comment type="caution">
    <text evidence="2">The sequence shown here is derived from an EMBL/GenBank/DDBJ whole genome shotgun (WGS) entry which is preliminary data.</text>
</comment>
<evidence type="ECO:0000313" key="2">
    <source>
        <dbReference type="EMBL" id="KKM15776.1"/>
    </source>
</evidence>
<proteinExistence type="predicted"/>
<organism evidence="2">
    <name type="scientific">marine sediment metagenome</name>
    <dbReference type="NCBI Taxonomy" id="412755"/>
    <lineage>
        <taxon>unclassified sequences</taxon>
        <taxon>metagenomes</taxon>
        <taxon>ecological metagenomes</taxon>
    </lineage>
</organism>